<feature type="compositionally biased region" description="Acidic residues" evidence="20">
    <location>
        <begin position="189"/>
        <end position="204"/>
    </location>
</feature>
<evidence type="ECO:0000256" key="15">
    <source>
        <dbReference type="ARBA" id="ARBA00024479"/>
    </source>
</evidence>
<dbReference type="GO" id="GO:0005776">
    <property type="term" value="C:autophagosome"/>
    <property type="evidence" value="ECO:0007669"/>
    <property type="project" value="TreeGrafter"/>
</dbReference>
<dbReference type="AlphaFoldDB" id="A0A1Y2C186"/>
<comment type="caution">
    <text evidence="21">The sequence shown here is derived from an EMBL/GenBank/DDBJ whole genome shotgun (WGS) entry which is preliminary data.</text>
</comment>
<feature type="compositionally biased region" description="Gly residues" evidence="20">
    <location>
        <begin position="177"/>
        <end position="188"/>
    </location>
</feature>
<evidence type="ECO:0000256" key="8">
    <source>
        <dbReference type="ARBA" id="ARBA00022692"/>
    </source>
</evidence>
<evidence type="ECO:0000256" key="4">
    <source>
        <dbReference type="ARBA" id="ARBA00004653"/>
    </source>
</evidence>
<evidence type="ECO:0000313" key="22">
    <source>
        <dbReference type="Proteomes" id="UP000193467"/>
    </source>
</evidence>
<comment type="catalytic activity">
    <reaction evidence="18">
        <text>a 1,2-diacyl-sn-glycero-3-phosphocholine(in) = a 1,2-diacyl-sn-glycero-3-phosphocholine(out)</text>
        <dbReference type="Rhea" id="RHEA:38571"/>
        <dbReference type="ChEBI" id="CHEBI:57643"/>
    </reaction>
</comment>
<feature type="region of interest" description="Disordered" evidence="20">
    <location>
        <begin position="12"/>
        <end position="155"/>
    </location>
</feature>
<dbReference type="GO" id="GO:0006869">
    <property type="term" value="P:lipid transport"/>
    <property type="evidence" value="ECO:0007669"/>
    <property type="project" value="UniProtKB-KW"/>
</dbReference>
<evidence type="ECO:0000256" key="1">
    <source>
        <dbReference type="ARBA" id="ARBA00004439"/>
    </source>
</evidence>
<reference evidence="21 22" key="1">
    <citation type="submission" date="2016-07" db="EMBL/GenBank/DDBJ databases">
        <title>Pervasive Adenine N6-methylation of Active Genes in Fungi.</title>
        <authorList>
            <consortium name="DOE Joint Genome Institute"/>
            <person name="Mondo S.J."/>
            <person name="Dannebaum R.O."/>
            <person name="Kuo R.C."/>
            <person name="Labutti K."/>
            <person name="Haridas S."/>
            <person name="Kuo A."/>
            <person name="Salamov A."/>
            <person name="Ahrendt S.R."/>
            <person name="Lipzen A."/>
            <person name="Sullivan W."/>
            <person name="Andreopoulos W.B."/>
            <person name="Clum A."/>
            <person name="Lindquist E."/>
            <person name="Daum C."/>
            <person name="Ramamoorthy G.K."/>
            <person name="Gryganskyi A."/>
            <person name="Culley D."/>
            <person name="Magnuson J.K."/>
            <person name="James T.Y."/>
            <person name="O'Malley M.A."/>
            <person name="Stajich J.E."/>
            <person name="Spatafora J.W."/>
            <person name="Visel A."/>
            <person name="Grigoriev I.V."/>
        </authorList>
    </citation>
    <scope>NUCLEOTIDE SEQUENCE [LARGE SCALE GENOMIC DNA]</scope>
    <source>
        <strain evidence="21 22">62-1032</strain>
    </source>
</reference>
<evidence type="ECO:0000256" key="3">
    <source>
        <dbReference type="ARBA" id="ARBA00004511"/>
    </source>
</evidence>
<evidence type="ECO:0000313" key="21">
    <source>
        <dbReference type="EMBL" id="ORY40075.1"/>
    </source>
</evidence>
<evidence type="ECO:0000256" key="18">
    <source>
        <dbReference type="ARBA" id="ARBA00024631"/>
    </source>
</evidence>
<feature type="region of interest" description="Disordered" evidence="20">
    <location>
        <begin position="224"/>
        <end position="294"/>
    </location>
</feature>
<keyword evidence="11" id="KW-0333">Golgi apparatus</keyword>
<keyword evidence="13 19" id="KW-0472">Membrane</keyword>
<dbReference type="PANTHER" id="PTHR13038">
    <property type="entry name" value="APG9 AUTOPHAGY 9"/>
    <property type="match status" value="1"/>
</dbReference>
<evidence type="ECO:0000256" key="14">
    <source>
        <dbReference type="ARBA" id="ARBA00023329"/>
    </source>
</evidence>
<feature type="compositionally biased region" description="Low complexity" evidence="20">
    <location>
        <begin position="254"/>
        <end position="267"/>
    </location>
</feature>
<evidence type="ECO:0000256" key="20">
    <source>
        <dbReference type="SAM" id="MobiDB-lite"/>
    </source>
</evidence>
<feature type="transmembrane region" description="Helical" evidence="19">
    <location>
        <begin position="672"/>
        <end position="690"/>
    </location>
</feature>
<evidence type="ECO:0000256" key="5">
    <source>
        <dbReference type="ARBA" id="ARBA00006185"/>
    </source>
</evidence>
<feature type="transmembrane region" description="Helical" evidence="19">
    <location>
        <begin position="569"/>
        <end position="593"/>
    </location>
</feature>
<protein>
    <recommendedName>
        <fullName evidence="6 19">Autophagy-related protein 9</fullName>
    </recommendedName>
</protein>
<dbReference type="GO" id="GO:0005789">
    <property type="term" value="C:endoplasmic reticulum membrane"/>
    <property type="evidence" value="ECO:0007669"/>
    <property type="project" value="UniProtKB-SubCell"/>
</dbReference>
<feature type="compositionally biased region" description="Polar residues" evidence="20">
    <location>
        <begin position="31"/>
        <end position="43"/>
    </location>
</feature>
<name>A0A1Y2C186_9BASI</name>
<accession>A0A1Y2C186</accession>
<dbReference type="Proteomes" id="UP000193467">
    <property type="component" value="Unassembled WGS sequence"/>
</dbReference>
<evidence type="ECO:0000256" key="9">
    <source>
        <dbReference type="ARBA" id="ARBA00022989"/>
    </source>
</evidence>
<evidence type="ECO:0000256" key="12">
    <source>
        <dbReference type="ARBA" id="ARBA00023055"/>
    </source>
</evidence>
<proteinExistence type="inferred from homology"/>
<keyword evidence="9 19" id="KW-1133">Transmembrane helix</keyword>
<evidence type="ECO:0000256" key="2">
    <source>
        <dbReference type="ARBA" id="ARBA00004477"/>
    </source>
</evidence>
<dbReference type="OrthoDB" id="2020634at2759"/>
<comment type="catalytic activity">
    <reaction evidence="17">
        <text>a 1,2-diacyl-sn-glycero-3-phospho-(1D-myo-inositol-3-phosphate)(in) = a 1,2-diacyl-sn-glycero-3-phospho-(1D-myo-inositol-3-phosphate)(out)</text>
        <dbReference type="Rhea" id="RHEA:67920"/>
        <dbReference type="ChEBI" id="CHEBI:58088"/>
    </reaction>
</comment>
<feature type="transmembrane region" description="Helical" evidence="19">
    <location>
        <begin position="638"/>
        <end position="656"/>
    </location>
</feature>
<feature type="region of interest" description="Disordered" evidence="20">
    <location>
        <begin position="844"/>
        <end position="898"/>
    </location>
</feature>
<evidence type="ECO:0000256" key="10">
    <source>
        <dbReference type="ARBA" id="ARBA00023006"/>
    </source>
</evidence>
<comment type="catalytic activity">
    <reaction evidence="15">
        <text>a 1,2-diacyl-sn-glycero-3-phospho-L-serine(in) = a 1,2-diacyl-sn-glycero-3-phospho-L-serine(out)</text>
        <dbReference type="Rhea" id="RHEA:38663"/>
        <dbReference type="ChEBI" id="CHEBI:57262"/>
    </reaction>
</comment>
<dbReference type="GO" id="GO:0000422">
    <property type="term" value="P:autophagy of mitochondrion"/>
    <property type="evidence" value="ECO:0007669"/>
    <property type="project" value="TreeGrafter"/>
</dbReference>
<dbReference type="EMBL" id="MCGR01000143">
    <property type="protein sequence ID" value="ORY40075.1"/>
    <property type="molecule type" value="Genomic_DNA"/>
</dbReference>
<dbReference type="InParanoid" id="A0A1Y2C186"/>
<keyword evidence="7 19" id="KW-0813">Transport</keyword>
<feature type="compositionally biased region" description="Pro residues" evidence="20">
    <location>
        <begin position="92"/>
        <end position="107"/>
    </location>
</feature>
<dbReference type="GO" id="GO:0000139">
    <property type="term" value="C:Golgi membrane"/>
    <property type="evidence" value="ECO:0007669"/>
    <property type="project" value="UniProtKB-SubCell"/>
</dbReference>
<comment type="similarity">
    <text evidence="5 19">Belongs to the ATG9 family.</text>
</comment>
<evidence type="ECO:0000256" key="16">
    <source>
        <dbReference type="ARBA" id="ARBA00024615"/>
    </source>
</evidence>
<keyword evidence="12 19" id="KW-0445">Lipid transport</keyword>
<feature type="region of interest" description="Disordered" evidence="20">
    <location>
        <begin position="912"/>
        <end position="1023"/>
    </location>
</feature>
<dbReference type="InterPro" id="IPR007241">
    <property type="entry name" value="Autophagy-rel_prot_9"/>
</dbReference>
<evidence type="ECO:0000256" key="11">
    <source>
        <dbReference type="ARBA" id="ARBA00023034"/>
    </source>
</evidence>
<keyword evidence="14" id="KW-0968">Cytoplasmic vesicle</keyword>
<evidence type="ECO:0000256" key="6">
    <source>
        <dbReference type="ARBA" id="ARBA00018074"/>
    </source>
</evidence>
<organism evidence="21 22">
    <name type="scientific">Leucosporidium creatinivorum</name>
    <dbReference type="NCBI Taxonomy" id="106004"/>
    <lineage>
        <taxon>Eukaryota</taxon>
        <taxon>Fungi</taxon>
        <taxon>Dikarya</taxon>
        <taxon>Basidiomycota</taxon>
        <taxon>Pucciniomycotina</taxon>
        <taxon>Microbotryomycetes</taxon>
        <taxon>Leucosporidiales</taxon>
        <taxon>Leucosporidium</taxon>
    </lineage>
</organism>
<evidence type="ECO:0000256" key="19">
    <source>
        <dbReference type="RuleBase" id="RU364027"/>
    </source>
</evidence>
<evidence type="ECO:0000256" key="13">
    <source>
        <dbReference type="ARBA" id="ARBA00023136"/>
    </source>
</evidence>
<keyword evidence="22" id="KW-1185">Reference proteome</keyword>
<dbReference type="GO" id="GO:0030659">
    <property type="term" value="C:cytoplasmic vesicle membrane"/>
    <property type="evidence" value="ECO:0007669"/>
    <property type="project" value="UniProtKB-SubCell"/>
</dbReference>
<sequence>MARRIESALASIFLPRDSVYTQLDEPPAPSPSLQHSPTSTTRNPLAHQPRSPPPTALQQEQDEDDTDPFAPTSPSVISSTGPRHSTQATRDSPPPPHRPRLSPPADPPTAGGLGDSRSPFHPHPLDHPHSLYASTHPRVTPSHSQRGVGAGDSMAVSSIGNRSLIGLLGGTRYDFSAGGGAGLEAGGGIEEEELDEEQESEEMDGLGQLRRGGRVEGMSLAESRALASSLPPPPSALSSSSPSTSEDEEDEPPSDLTSRVPLVSSSSRSRRRPHPSSSISSSSRPSSRRGGPIGGILGGAQNGLSARERALWRWINVEDLDGFLQKVYLYYVGKGIWTMVLGRVVDLLTVGWVISFSTFLVGCIDYGKLWDAHSLAEVVVPQCVARFSTLHLLLFLSFASFYLYRVIRFGLGVKELWEMHEFFGELLGVEENDIQTIPWSLIVTRLSTLRASHPSALSSRSTSHPTAAGHPLDAHDIANRIMREENYLIALFNKDVLDLSLPLPGWVPEGVRSRLGGGGGGGRTLTKALEWNLGVCLLGFLFGADGQVRRAFLGERNKGELVEALRRRFILMGIINAVFAPFIVLYLLMYSFFRYFEEYHQNPSTLSSRTFTPSPAGTSEKTYVAQFPKAKTALLSRFVAFVAGSFAAVLILFSLIDPEAFLHFEVTKGRTVLFYIGVFGGILAVARGMVPEEHRVVDVEEVMRRIVEQTHYCPEEWRGKLHSAEVHTTFSALFPLSAQIYLQELLSVLLTPFILLYSLPRCSGAIVDFFREFTVHVDGLGYVCSFAVFDFKRHGDVRFGAPVQVQEERWKSGEGKMEKSFLNFAAHNPSWIPRDQTQSLFLSKMTESTSHPPPPPPPSTRHAPSTTATGLHPRFSSASNPHARSSSRGHRFAGGGLGASIMEEGSTFGALATGGGGGASSLPSSRILDPSSGGARSGGGGSRLRPTHTPSPSSTRLGVRLPPHRSSAAHPAPPPAEAPIIEESTLDGQSFVAPTEGQPFGFRLGSEDGEEGGWERSRGSRGY</sequence>
<comment type="caution">
    <text evidence="19">Lacks conserved residue(s) required for the propagation of feature annotation.</text>
</comment>
<feature type="compositionally biased region" description="Polar residues" evidence="20">
    <location>
        <begin position="72"/>
        <end position="87"/>
    </location>
</feature>
<evidence type="ECO:0000256" key="7">
    <source>
        <dbReference type="ARBA" id="ARBA00022448"/>
    </source>
</evidence>
<feature type="compositionally biased region" description="Basic and acidic residues" evidence="20">
    <location>
        <begin position="1013"/>
        <end position="1023"/>
    </location>
</feature>
<comment type="function">
    <text evidence="19">Phospholipid scramblase involved in autophagy. Cycles between the preautophagosomal structure/phagophore assembly site (PAS) and the cytoplasmic vesicle pool and supplies membrane for the growing autophagosome. Lipid scramblase activity plays a key role in preautophagosomal structure/phagophore assembly by distributing the phospholipids that arrive through ATG2 from the cytoplasmic to the luminal leaflet of the bilayer, thereby driving autophagosomal membrane expansion.</text>
</comment>
<dbReference type="GO" id="GO:0061709">
    <property type="term" value="P:reticulophagy"/>
    <property type="evidence" value="ECO:0007669"/>
    <property type="project" value="TreeGrafter"/>
</dbReference>
<dbReference type="GO" id="GO:0034727">
    <property type="term" value="P:piecemeal microautophagy of the nucleus"/>
    <property type="evidence" value="ECO:0007669"/>
    <property type="project" value="TreeGrafter"/>
</dbReference>
<comment type="catalytic activity">
    <reaction evidence="16">
        <text>a 1,2-diacyl-sn-glycero-3-phosphoethanolamine(in) = a 1,2-diacyl-sn-glycero-3-phosphoethanolamine(out)</text>
        <dbReference type="Rhea" id="RHEA:38895"/>
        <dbReference type="ChEBI" id="CHEBI:64612"/>
    </reaction>
</comment>
<evidence type="ECO:0000256" key="17">
    <source>
        <dbReference type="ARBA" id="ARBA00024621"/>
    </source>
</evidence>
<dbReference type="GO" id="GO:0034497">
    <property type="term" value="P:protein localization to phagophore assembly site"/>
    <property type="evidence" value="ECO:0007669"/>
    <property type="project" value="TreeGrafter"/>
</dbReference>
<feature type="region of interest" description="Disordered" evidence="20">
    <location>
        <begin position="169"/>
        <end position="210"/>
    </location>
</feature>
<feature type="compositionally biased region" description="Low complexity" evidence="20">
    <location>
        <begin position="860"/>
        <end position="869"/>
    </location>
</feature>
<dbReference type="STRING" id="106004.A0A1Y2C186"/>
<dbReference type="PANTHER" id="PTHR13038:SF10">
    <property type="entry name" value="AUTOPHAGY-RELATED PROTEIN 9"/>
    <property type="match status" value="1"/>
</dbReference>
<comment type="subcellular location">
    <subcellularLocation>
        <location evidence="1">Cytoplasmic vesicle membrane</location>
        <topology evidence="1">Multi-pass membrane protein</topology>
    </subcellularLocation>
    <subcellularLocation>
        <location evidence="2">Endoplasmic reticulum membrane</location>
        <topology evidence="2">Multi-pass membrane protein</topology>
    </subcellularLocation>
    <subcellularLocation>
        <location evidence="4">Golgi apparatus membrane</location>
        <topology evidence="4">Multi-pass membrane protein</topology>
    </subcellularLocation>
    <subcellularLocation>
        <location evidence="3 19">Preautophagosomal structure membrane</location>
        <topology evidence="3 19">Multi-pass membrane protein</topology>
    </subcellularLocation>
</comment>
<keyword evidence="8 19" id="KW-0812">Transmembrane</keyword>
<dbReference type="GO" id="GO:0034045">
    <property type="term" value="C:phagophore assembly site membrane"/>
    <property type="evidence" value="ECO:0007669"/>
    <property type="project" value="UniProtKB-SubCell"/>
</dbReference>
<feature type="compositionally biased region" description="Low complexity" evidence="20">
    <location>
        <begin position="275"/>
        <end position="290"/>
    </location>
</feature>
<dbReference type="Pfam" id="PF04109">
    <property type="entry name" value="ATG9"/>
    <property type="match status" value="2"/>
</dbReference>
<gene>
    <name evidence="21" type="ORF">BCR35DRAFT_356479</name>
</gene>
<keyword evidence="10 19" id="KW-0072">Autophagy</keyword>